<evidence type="ECO:0000313" key="2">
    <source>
        <dbReference type="Proteomes" id="UP001167357"/>
    </source>
</evidence>
<keyword evidence="2" id="KW-1185">Reference proteome</keyword>
<evidence type="ECO:0000313" key="1">
    <source>
        <dbReference type="EMBL" id="MCL1553742.1"/>
    </source>
</evidence>
<gene>
    <name evidence="1" type="ORF">M3O51_21245</name>
</gene>
<dbReference type="EMBL" id="JAMBED010000115">
    <property type="protein sequence ID" value="MCL1553742.1"/>
    <property type="molecule type" value="Genomic_DNA"/>
</dbReference>
<protein>
    <submittedName>
        <fullName evidence="1">YfjI family protein</fullName>
    </submittedName>
</protein>
<dbReference type="Proteomes" id="UP001167357">
    <property type="component" value="Unassembled WGS sequence"/>
</dbReference>
<reference evidence="1" key="1">
    <citation type="submission" date="2022-04" db="EMBL/GenBank/DDBJ databases">
        <title>Genomic comparison of 19 strains of Xanthomonas nasturtii, a newly emerging watercress pathogen.</title>
        <authorList>
            <person name="Harrison J."/>
            <person name="Greer S."/>
            <person name="Hussain R."/>
            <person name="Lascelles D."/>
            <person name="Roberts M."/>
            <person name="Carter B."/>
            <person name="Bryning A."/>
            <person name="Carroll S."/>
            <person name="Aspin A."/>
            <person name="Cruz L."/>
            <person name="Cruz J."/>
            <person name="Grant M."/>
            <person name="Vicente J."/>
            <person name="Studholme D.J."/>
        </authorList>
    </citation>
    <scope>NUCLEOTIDE SEQUENCE</scope>
    <source>
        <strain evidence="1">10016B</strain>
    </source>
</reference>
<comment type="caution">
    <text evidence="1">The sequence shown here is derived from an EMBL/GenBank/DDBJ whole genome shotgun (WGS) entry which is preliminary data.</text>
</comment>
<proteinExistence type="predicted"/>
<organism evidence="1 2">
    <name type="scientific">Xanthomonas nasturtii</name>
    <dbReference type="NCBI Taxonomy" id="1843581"/>
    <lineage>
        <taxon>Bacteria</taxon>
        <taxon>Pseudomonadati</taxon>
        <taxon>Pseudomonadota</taxon>
        <taxon>Gammaproteobacteria</taxon>
        <taxon>Lysobacterales</taxon>
        <taxon>Lysobacteraceae</taxon>
        <taxon>Xanthomonas</taxon>
    </lineage>
</organism>
<sequence>MMNSMPPRLVFAYPLNAFLFMTRETGYELARNVQAPDALIGMGLINAISMACQGLIDVKLPTGQVRPVSQNLLLLAESGERKSAVSSLLLAPFHEADMQALANHKLQMEQYQGEVGSWVAKGKGLRSAISKAAGKGKSTEELDNQLLEHARSMPTKPRLRYFLRQDITAKAVMEALQGDGESIAITTDEGHMLFKSEAMLHLGLLNRLWDSPQVLPLDRAENERLLAMNPRVSVSIMTQHAPLKEFLDRRGSVAKGSGHWARYLVGWPRSMMGYRHVNTDEPVWEHLLTFHARVRELLEKYRVMIESGAVERELIGFTVDAKARWVELASQTEGMLREGEYLSDINDFASKAMEIVARLAASMHRFGGESGDITLDTLDRAFTIVRWHIDEYKYLFSSQFVAPQDQVDAQVVASYLHSRIWGGPGSDTYVPKNHVLRNGPVRNRTRLNAALELLAAQGAIWISTGYRDKKTYLRLNNNFFHWTRQ</sequence>
<dbReference type="InterPro" id="IPR025048">
    <property type="entry name" value="DUF3987"/>
</dbReference>
<dbReference type="RefSeq" id="WP_249048623.1">
    <property type="nucleotide sequence ID" value="NZ_JAMBEC010000091.1"/>
</dbReference>
<dbReference type="Pfam" id="PF13148">
    <property type="entry name" value="DUF3987"/>
    <property type="match status" value="1"/>
</dbReference>
<name>A0ABT0LX58_9XANT</name>
<accession>A0ABT0LX58</accession>